<name>A0A9P4JC10_9PEZI</name>
<proteinExistence type="predicted"/>
<organism evidence="2 3">
    <name type="scientific">Myriangium duriaei CBS 260.36</name>
    <dbReference type="NCBI Taxonomy" id="1168546"/>
    <lineage>
        <taxon>Eukaryota</taxon>
        <taxon>Fungi</taxon>
        <taxon>Dikarya</taxon>
        <taxon>Ascomycota</taxon>
        <taxon>Pezizomycotina</taxon>
        <taxon>Dothideomycetes</taxon>
        <taxon>Dothideomycetidae</taxon>
        <taxon>Myriangiales</taxon>
        <taxon>Myriangiaceae</taxon>
        <taxon>Myriangium</taxon>
    </lineage>
</organism>
<dbReference type="Proteomes" id="UP000799439">
    <property type="component" value="Unassembled WGS sequence"/>
</dbReference>
<sequence>MPPPGHFAGELPCTTIEQFRANGAPEWLCGTDRDRHFQRILPRTHPAKDASCQGRILPIPKFPPSIKPHAHAFHEQLHNGGLPNAPFTEEDKAVAEKIVAALYAVFAGMKPAVATILRNSGAMTPTDCAGVDPRVTMTTEPKSGTVKHPTSSSTNSLTNSGIDRAASSNTRSSTRSAASSPTSSGSLCVPMSLSNNLTSSDTGRPTSSGALCIPMSSTISSTSSDTFRLTSSETNSLTGSHAGSPISRWAVLCPVSWGNGLTGSDTHSRASSATDGTASAVALGWTNSRVSSTTGSQLSG</sequence>
<evidence type="ECO:0000313" key="2">
    <source>
        <dbReference type="EMBL" id="KAF2156228.1"/>
    </source>
</evidence>
<comment type="caution">
    <text evidence="2">The sequence shown here is derived from an EMBL/GenBank/DDBJ whole genome shotgun (WGS) entry which is preliminary data.</text>
</comment>
<dbReference type="EMBL" id="ML996082">
    <property type="protein sequence ID" value="KAF2156228.1"/>
    <property type="molecule type" value="Genomic_DNA"/>
</dbReference>
<keyword evidence="3" id="KW-1185">Reference proteome</keyword>
<feature type="region of interest" description="Disordered" evidence="1">
    <location>
        <begin position="122"/>
        <end position="186"/>
    </location>
</feature>
<evidence type="ECO:0000256" key="1">
    <source>
        <dbReference type="SAM" id="MobiDB-lite"/>
    </source>
</evidence>
<feature type="region of interest" description="Disordered" evidence="1">
    <location>
        <begin position="219"/>
        <end position="242"/>
    </location>
</feature>
<evidence type="ECO:0000313" key="3">
    <source>
        <dbReference type="Proteomes" id="UP000799439"/>
    </source>
</evidence>
<reference evidence="2" key="1">
    <citation type="journal article" date="2020" name="Stud. Mycol.">
        <title>101 Dothideomycetes genomes: a test case for predicting lifestyles and emergence of pathogens.</title>
        <authorList>
            <person name="Haridas S."/>
            <person name="Albert R."/>
            <person name="Binder M."/>
            <person name="Bloem J."/>
            <person name="Labutti K."/>
            <person name="Salamov A."/>
            <person name="Andreopoulos B."/>
            <person name="Baker S."/>
            <person name="Barry K."/>
            <person name="Bills G."/>
            <person name="Bluhm B."/>
            <person name="Cannon C."/>
            <person name="Castanera R."/>
            <person name="Culley D."/>
            <person name="Daum C."/>
            <person name="Ezra D."/>
            <person name="Gonzalez J."/>
            <person name="Henrissat B."/>
            <person name="Kuo A."/>
            <person name="Liang C."/>
            <person name="Lipzen A."/>
            <person name="Lutzoni F."/>
            <person name="Magnuson J."/>
            <person name="Mondo S."/>
            <person name="Nolan M."/>
            <person name="Ohm R."/>
            <person name="Pangilinan J."/>
            <person name="Park H.-J."/>
            <person name="Ramirez L."/>
            <person name="Alfaro M."/>
            <person name="Sun H."/>
            <person name="Tritt A."/>
            <person name="Yoshinaga Y."/>
            <person name="Zwiers L.-H."/>
            <person name="Turgeon B."/>
            <person name="Goodwin S."/>
            <person name="Spatafora J."/>
            <person name="Crous P."/>
            <person name="Grigoriev I."/>
        </authorList>
    </citation>
    <scope>NUCLEOTIDE SEQUENCE</scope>
    <source>
        <strain evidence="2">CBS 260.36</strain>
    </source>
</reference>
<accession>A0A9P4JC10</accession>
<dbReference type="AlphaFoldDB" id="A0A9P4JC10"/>
<feature type="compositionally biased region" description="Low complexity" evidence="1">
    <location>
        <begin position="150"/>
        <end position="186"/>
    </location>
</feature>
<gene>
    <name evidence="2" type="ORF">K461DRAFT_265647</name>
</gene>
<protein>
    <submittedName>
        <fullName evidence="2">Uncharacterized protein</fullName>
    </submittedName>
</protein>
<feature type="compositionally biased region" description="Polar residues" evidence="1">
    <location>
        <begin position="227"/>
        <end position="241"/>
    </location>
</feature>